<feature type="region of interest" description="Disordered" evidence="1">
    <location>
        <begin position="390"/>
        <end position="414"/>
    </location>
</feature>
<dbReference type="OrthoDB" id="111949at2157"/>
<dbReference type="Proteomes" id="UP000006565">
    <property type="component" value="Chromosome"/>
</dbReference>
<evidence type="ECO:0000256" key="1">
    <source>
        <dbReference type="SAM" id="MobiDB-lite"/>
    </source>
</evidence>
<dbReference type="STRING" id="679926.Mpet_1550"/>
<keyword evidence="2" id="KW-0472">Membrane</keyword>
<gene>
    <name evidence="4" type="ordered locus">Mpet_1550</name>
</gene>
<organism evidence="4 5">
    <name type="scientific">Methanolacinia petrolearia (strain DSM 11571 / OCM 486 / SEBR 4847)</name>
    <name type="common">Methanoplanus petrolearius</name>
    <dbReference type="NCBI Taxonomy" id="679926"/>
    <lineage>
        <taxon>Archaea</taxon>
        <taxon>Methanobacteriati</taxon>
        <taxon>Methanobacteriota</taxon>
        <taxon>Stenosarchaea group</taxon>
        <taxon>Methanomicrobia</taxon>
        <taxon>Methanomicrobiales</taxon>
        <taxon>Methanomicrobiaceae</taxon>
        <taxon>Methanolacinia</taxon>
    </lineage>
</organism>
<dbReference type="GeneID" id="9744021"/>
<dbReference type="Pfam" id="PF00400">
    <property type="entry name" value="WD40"/>
    <property type="match status" value="1"/>
</dbReference>
<feature type="transmembrane region" description="Helical" evidence="2">
    <location>
        <begin position="417"/>
        <end position="434"/>
    </location>
</feature>
<proteinExistence type="predicted"/>
<feature type="compositionally biased region" description="Polar residues" evidence="1">
    <location>
        <begin position="391"/>
        <end position="403"/>
    </location>
</feature>
<dbReference type="HOGENOM" id="CLU_627925_0_0_2"/>
<dbReference type="RefSeq" id="WP_013329484.1">
    <property type="nucleotide sequence ID" value="NC_014507.1"/>
</dbReference>
<dbReference type="eggNOG" id="arCOG02491">
    <property type="taxonomic scope" value="Archaea"/>
</dbReference>
<protein>
    <recommendedName>
        <fullName evidence="3">Pyrrolo-quinoline quinone repeat domain-containing protein</fullName>
    </recommendedName>
</protein>
<evidence type="ECO:0000313" key="5">
    <source>
        <dbReference type="Proteomes" id="UP000006565"/>
    </source>
</evidence>
<dbReference type="InterPro" id="IPR001680">
    <property type="entry name" value="WD40_rpt"/>
</dbReference>
<dbReference type="KEGG" id="mpi:Mpet_1550"/>
<dbReference type="AlphaFoldDB" id="E1RGL2"/>
<dbReference type="Pfam" id="PF13360">
    <property type="entry name" value="PQQ_2"/>
    <property type="match status" value="1"/>
</dbReference>
<sequence length="436" mass="48199" precursor="true">MTFRFMNYIKRLRQTEGIGGVIINFINSPKFLIFLLLIAFIIIPAQALSPLWVSNLTEIDQDIQDTSGRHFLLFLAISDDGKTIATASFDGSIYLMNEKGKVLRNITAGNESLEILSLSLSPEGDYLAFSDAGFSPASNPPKKITLMDRNCEELWNHPTRTFTYILAVSSDGLYSVFGSYENITCVDKDGSVLWNYPEAAVSLDISDDFEYIVAITDNQKAFCLNRSGSVIWENKFRSPNNIKISADGNYVSLTTTLRKLYLMESTGAPLWNKTLPPGTKYAKSEISSDGDEIVVRINGAISGYDRSGMLRWNYTKEPASIFSLSKDGRFSVVAANDSLLILDGEGNETGKFSFDEKIQGVAISSDGSKIAAITDNELYYFDNPDAELKNSDITPDETLQTTGPEEITPPATETKKSPLPVLIIIFSMGLAVLFRR</sequence>
<evidence type="ECO:0000259" key="3">
    <source>
        <dbReference type="Pfam" id="PF13360"/>
    </source>
</evidence>
<keyword evidence="2" id="KW-0812">Transmembrane</keyword>
<keyword evidence="2" id="KW-1133">Transmembrane helix</keyword>
<feature type="domain" description="Pyrrolo-quinoline quinone repeat" evidence="3">
    <location>
        <begin position="225"/>
        <end position="332"/>
    </location>
</feature>
<reference evidence="4 5" key="1">
    <citation type="journal article" date="2010" name="Stand. Genomic Sci.">
        <title>Complete genome sequence of Methanoplanus petrolearius type strain (SEBR 4847).</title>
        <authorList>
            <person name="Brambilla E."/>
            <person name="Djao O.D."/>
            <person name="Daligault H."/>
            <person name="Lapidus A."/>
            <person name="Lucas S."/>
            <person name="Hammon N."/>
            <person name="Nolan M."/>
            <person name="Tice H."/>
            <person name="Cheng J.F."/>
            <person name="Han C."/>
            <person name="Tapia R."/>
            <person name="Goodwin L."/>
            <person name="Pitluck S."/>
            <person name="Liolios K."/>
            <person name="Ivanova N."/>
            <person name="Mavromatis K."/>
            <person name="Mikhailova N."/>
            <person name="Pati A."/>
            <person name="Chen A."/>
            <person name="Palaniappan K."/>
            <person name="Land M."/>
            <person name="Hauser L."/>
            <person name="Chang Y.J."/>
            <person name="Jeffries C.D."/>
            <person name="Rohde M."/>
            <person name="Spring S."/>
            <person name="Sikorski J."/>
            <person name="Goker M."/>
            <person name="Woyke T."/>
            <person name="Bristow J."/>
            <person name="Eisen J.A."/>
            <person name="Markowitz V."/>
            <person name="Hugenholtz P."/>
            <person name="Kyrpides N.C."/>
            <person name="Klenk H.P."/>
        </authorList>
    </citation>
    <scope>NUCLEOTIDE SEQUENCE [LARGE SCALE GENOMIC DNA]</scope>
    <source>
        <strain evidence="5">DSM 11571 / OCM 486 / SEBR 4847</strain>
    </source>
</reference>
<keyword evidence="5" id="KW-1185">Reference proteome</keyword>
<dbReference type="Gene3D" id="2.130.10.10">
    <property type="entry name" value="YVTN repeat-like/Quinoprotein amine dehydrogenase"/>
    <property type="match status" value="1"/>
</dbReference>
<dbReference type="InterPro" id="IPR002372">
    <property type="entry name" value="PQQ_rpt_dom"/>
</dbReference>
<dbReference type="SUPFAM" id="SSF101898">
    <property type="entry name" value="NHL repeat"/>
    <property type="match status" value="1"/>
</dbReference>
<dbReference type="EMBL" id="CP002117">
    <property type="protein sequence ID" value="ADN36307.1"/>
    <property type="molecule type" value="Genomic_DNA"/>
</dbReference>
<dbReference type="InterPro" id="IPR015943">
    <property type="entry name" value="WD40/YVTN_repeat-like_dom_sf"/>
</dbReference>
<name>E1RGL2_METP4</name>
<evidence type="ECO:0000256" key="2">
    <source>
        <dbReference type="SAM" id="Phobius"/>
    </source>
</evidence>
<accession>E1RGL2</accession>
<evidence type="ECO:0000313" key="4">
    <source>
        <dbReference type="EMBL" id="ADN36307.1"/>
    </source>
</evidence>